<dbReference type="Proteomes" id="UP000295632">
    <property type="component" value="Unassembled WGS sequence"/>
</dbReference>
<dbReference type="AlphaFoldDB" id="A0A4R6U9L6"/>
<keyword evidence="2" id="KW-1185">Reference proteome</keyword>
<reference evidence="1 2" key="1">
    <citation type="submission" date="2019-03" db="EMBL/GenBank/DDBJ databases">
        <title>Genomic Encyclopedia of Type Strains, Phase IV (KMG-IV): sequencing the most valuable type-strain genomes for metagenomic binning, comparative biology and taxonomic classification.</title>
        <authorList>
            <person name="Goeker M."/>
        </authorList>
    </citation>
    <scope>NUCLEOTIDE SEQUENCE [LARGE SCALE GENOMIC DNA]</scope>
    <source>
        <strain evidence="1 2">DSM 28697</strain>
    </source>
</reference>
<name>A0A4R6U9L6_9BACI</name>
<dbReference type="Pfam" id="PF14173">
    <property type="entry name" value="ComGG"/>
    <property type="match status" value="1"/>
</dbReference>
<evidence type="ECO:0000313" key="1">
    <source>
        <dbReference type="EMBL" id="TDQ41673.1"/>
    </source>
</evidence>
<protein>
    <submittedName>
        <fullName evidence="1">ComG operon protein 7 (ComGG)</fullName>
    </submittedName>
</protein>
<evidence type="ECO:0000313" key="2">
    <source>
        <dbReference type="Proteomes" id="UP000295632"/>
    </source>
</evidence>
<organism evidence="1 2">
    <name type="scientific">Aureibacillus halotolerans</name>
    <dbReference type="NCBI Taxonomy" id="1508390"/>
    <lineage>
        <taxon>Bacteria</taxon>
        <taxon>Bacillati</taxon>
        <taxon>Bacillota</taxon>
        <taxon>Bacilli</taxon>
        <taxon>Bacillales</taxon>
        <taxon>Bacillaceae</taxon>
        <taxon>Aureibacillus</taxon>
    </lineage>
</organism>
<comment type="caution">
    <text evidence="1">The sequence shown here is derived from an EMBL/GenBank/DDBJ whole genome shotgun (WGS) entry which is preliminary data.</text>
</comment>
<accession>A0A4R6U9L6</accession>
<sequence length="95" mass="11375">MSEERMIYLDQLLHYGAAYTVHLIQKEQTEEQRWPEESWKETMTFDEGTITSTIEPDASELLQVTIKAEGHHEEWARAHFSYDIELEKVIEWRAY</sequence>
<dbReference type="EMBL" id="SNYJ01000003">
    <property type="protein sequence ID" value="TDQ41673.1"/>
    <property type="molecule type" value="Genomic_DNA"/>
</dbReference>
<dbReference type="InterPro" id="IPR020372">
    <property type="entry name" value="Competence_ComGG"/>
</dbReference>
<gene>
    <name evidence="1" type="ORF">EV213_103254</name>
</gene>
<proteinExistence type="predicted"/>